<dbReference type="GO" id="GO:0000287">
    <property type="term" value="F:magnesium ion binding"/>
    <property type="evidence" value="ECO:0007669"/>
    <property type="project" value="TreeGrafter"/>
</dbReference>
<evidence type="ECO:0000256" key="7">
    <source>
        <dbReference type="ARBA" id="ARBA00022842"/>
    </source>
</evidence>
<dbReference type="PANTHER" id="PTHR43344">
    <property type="entry name" value="PHOSPHOSERINE PHOSPHATASE"/>
    <property type="match status" value="1"/>
</dbReference>
<comment type="pathway">
    <text evidence="2">Amino-acid biosynthesis; L-serine biosynthesis; L-serine from 3-phospho-D-glycerate: step 3/3.</text>
</comment>
<dbReference type="NCBIfam" id="TIGR01488">
    <property type="entry name" value="HAD-SF-IB"/>
    <property type="match status" value="1"/>
</dbReference>
<comment type="catalytic activity">
    <reaction evidence="9">
        <text>O-phospho-L-serine + H2O = L-serine + phosphate</text>
        <dbReference type="Rhea" id="RHEA:21208"/>
        <dbReference type="ChEBI" id="CHEBI:15377"/>
        <dbReference type="ChEBI" id="CHEBI:33384"/>
        <dbReference type="ChEBI" id="CHEBI:43474"/>
        <dbReference type="ChEBI" id="CHEBI:57524"/>
        <dbReference type="EC" id="3.1.3.3"/>
    </reaction>
</comment>
<comment type="catalytic activity">
    <reaction evidence="10">
        <text>O-phospho-D-serine + H2O = D-serine + phosphate</text>
        <dbReference type="Rhea" id="RHEA:24873"/>
        <dbReference type="ChEBI" id="CHEBI:15377"/>
        <dbReference type="ChEBI" id="CHEBI:35247"/>
        <dbReference type="ChEBI" id="CHEBI:43474"/>
        <dbReference type="ChEBI" id="CHEBI:58680"/>
        <dbReference type="EC" id="3.1.3.3"/>
    </reaction>
</comment>
<keyword evidence="7" id="KW-0460">Magnesium</keyword>
<dbReference type="GO" id="GO:0006564">
    <property type="term" value="P:L-serine biosynthetic process"/>
    <property type="evidence" value="ECO:0007669"/>
    <property type="project" value="UniProtKB-KW"/>
</dbReference>
<evidence type="ECO:0000256" key="10">
    <source>
        <dbReference type="ARBA" id="ARBA00048523"/>
    </source>
</evidence>
<organism evidence="11 12">
    <name type="scientific">Candidatus Woesebacteria bacterium RBG_16_34_12</name>
    <dbReference type="NCBI Taxonomy" id="1802480"/>
    <lineage>
        <taxon>Bacteria</taxon>
        <taxon>Candidatus Woeseibacteriota</taxon>
    </lineage>
</organism>
<keyword evidence="8" id="KW-0718">Serine biosynthesis</keyword>
<dbReference type="AlphaFoldDB" id="A0A1F7XAQ9"/>
<dbReference type="PANTHER" id="PTHR43344:SF2">
    <property type="entry name" value="PHOSPHOSERINE PHOSPHATASE"/>
    <property type="match status" value="1"/>
</dbReference>
<protein>
    <recommendedName>
        <fullName evidence="3">phosphoserine phosphatase</fullName>
        <ecNumber evidence="3">3.1.3.3</ecNumber>
    </recommendedName>
</protein>
<evidence type="ECO:0000256" key="8">
    <source>
        <dbReference type="ARBA" id="ARBA00023299"/>
    </source>
</evidence>
<name>A0A1F7XAQ9_9BACT</name>
<evidence type="ECO:0000256" key="1">
    <source>
        <dbReference type="ARBA" id="ARBA00001946"/>
    </source>
</evidence>
<dbReference type="EMBL" id="MGFS01000003">
    <property type="protein sequence ID" value="OGM12104.1"/>
    <property type="molecule type" value="Genomic_DNA"/>
</dbReference>
<dbReference type="Pfam" id="PF12710">
    <property type="entry name" value="HAD"/>
    <property type="match status" value="1"/>
</dbReference>
<evidence type="ECO:0000313" key="11">
    <source>
        <dbReference type="EMBL" id="OGM12104.1"/>
    </source>
</evidence>
<dbReference type="SUPFAM" id="SSF56784">
    <property type="entry name" value="HAD-like"/>
    <property type="match status" value="1"/>
</dbReference>
<evidence type="ECO:0000256" key="2">
    <source>
        <dbReference type="ARBA" id="ARBA00005135"/>
    </source>
</evidence>
<evidence type="ECO:0000256" key="9">
    <source>
        <dbReference type="ARBA" id="ARBA00048138"/>
    </source>
</evidence>
<keyword evidence="4" id="KW-0028">Amino-acid biosynthesis</keyword>
<comment type="cofactor">
    <cofactor evidence="1">
        <name>Mg(2+)</name>
        <dbReference type="ChEBI" id="CHEBI:18420"/>
    </cofactor>
</comment>
<keyword evidence="5" id="KW-0479">Metal-binding</keyword>
<dbReference type="Proteomes" id="UP000177053">
    <property type="component" value="Unassembled WGS sequence"/>
</dbReference>
<dbReference type="EC" id="3.1.3.3" evidence="3"/>
<comment type="caution">
    <text evidence="11">The sequence shown here is derived from an EMBL/GenBank/DDBJ whole genome shotgun (WGS) entry which is preliminary data.</text>
</comment>
<reference evidence="11 12" key="1">
    <citation type="journal article" date="2016" name="Nat. Commun.">
        <title>Thousands of microbial genomes shed light on interconnected biogeochemical processes in an aquifer system.</title>
        <authorList>
            <person name="Anantharaman K."/>
            <person name="Brown C.T."/>
            <person name="Hug L.A."/>
            <person name="Sharon I."/>
            <person name="Castelle C.J."/>
            <person name="Probst A.J."/>
            <person name="Thomas B.C."/>
            <person name="Singh A."/>
            <person name="Wilkins M.J."/>
            <person name="Karaoz U."/>
            <person name="Brodie E.L."/>
            <person name="Williams K.H."/>
            <person name="Hubbard S.S."/>
            <person name="Banfield J.F."/>
        </authorList>
    </citation>
    <scope>NUCLEOTIDE SEQUENCE [LARGE SCALE GENOMIC DNA]</scope>
</reference>
<dbReference type="GO" id="GO:0036424">
    <property type="term" value="F:L-phosphoserine phosphatase activity"/>
    <property type="evidence" value="ECO:0007669"/>
    <property type="project" value="TreeGrafter"/>
</dbReference>
<accession>A0A1F7XAQ9</accession>
<dbReference type="InterPro" id="IPR036412">
    <property type="entry name" value="HAD-like_sf"/>
</dbReference>
<dbReference type="InterPro" id="IPR050582">
    <property type="entry name" value="HAD-like_SerB"/>
</dbReference>
<gene>
    <name evidence="11" type="ORF">A2Z22_03370</name>
</gene>
<evidence type="ECO:0000256" key="6">
    <source>
        <dbReference type="ARBA" id="ARBA00022801"/>
    </source>
</evidence>
<evidence type="ECO:0000256" key="4">
    <source>
        <dbReference type="ARBA" id="ARBA00022605"/>
    </source>
</evidence>
<dbReference type="PROSITE" id="PS01228">
    <property type="entry name" value="COF_1"/>
    <property type="match status" value="1"/>
</dbReference>
<dbReference type="InterPro" id="IPR023214">
    <property type="entry name" value="HAD_sf"/>
</dbReference>
<sequence length="211" mass="23374">MKLKAFLSDFDGTLVTSDVLDIVCGIVGKEKESKKLNQDFFEGKISGRESLIKRVNLLKGVSIDQISQVFSKKNHLRKGAGKLFNYLNSKNILTILYSGNIIPILKCYQNTLGITYVVGTQPKMKGNVILSLSNEDFTSKSHKLDGIKKILKENKIDSTGIMAIGDSPADKPIFEFATKSIAINPKGDIENYADFVIKDDLSKVIKIIEDL</sequence>
<proteinExistence type="predicted"/>
<keyword evidence="6" id="KW-0378">Hydrolase</keyword>
<evidence type="ECO:0000256" key="3">
    <source>
        <dbReference type="ARBA" id="ARBA00012640"/>
    </source>
</evidence>
<dbReference type="GO" id="GO:0005737">
    <property type="term" value="C:cytoplasm"/>
    <property type="evidence" value="ECO:0007669"/>
    <property type="project" value="TreeGrafter"/>
</dbReference>
<evidence type="ECO:0000256" key="5">
    <source>
        <dbReference type="ARBA" id="ARBA00022723"/>
    </source>
</evidence>
<dbReference type="Gene3D" id="3.40.50.1000">
    <property type="entry name" value="HAD superfamily/HAD-like"/>
    <property type="match status" value="1"/>
</dbReference>
<evidence type="ECO:0000313" key="12">
    <source>
        <dbReference type="Proteomes" id="UP000177053"/>
    </source>
</evidence>